<evidence type="ECO:0000259" key="8">
    <source>
        <dbReference type="PROSITE" id="PS50928"/>
    </source>
</evidence>
<dbReference type="RefSeq" id="WP_068390471.1">
    <property type="nucleotide sequence ID" value="NZ_LSZO01000159.1"/>
</dbReference>
<dbReference type="GO" id="GO:0005275">
    <property type="term" value="F:amine transmembrane transporter activity"/>
    <property type="evidence" value="ECO:0007669"/>
    <property type="project" value="TreeGrafter"/>
</dbReference>
<dbReference type="GO" id="GO:0043190">
    <property type="term" value="C:ATP-binding cassette (ABC) transporter complex"/>
    <property type="evidence" value="ECO:0007669"/>
    <property type="project" value="TreeGrafter"/>
</dbReference>
<keyword evidence="2 7" id="KW-0813">Transport</keyword>
<evidence type="ECO:0000256" key="2">
    <source>
        <dbReference type="ARBA" id="ARBA00022448"/>
    </source>
</evidence>
<feature type="transmembrane region" description="Helical" evidence="7">
    <location>
        <begin position="136"/>
        <end position="163"/>
    </location>
</feature>
<dbReference type="PANTHER" id="PTHR47737:SF1">
    <property type="entry name" value="GLYCINE BETAINE_PROLINE BETAINE TRANSPORT SYSTEM PERMEASE PROTEIN PROW"/>
    <property type="match status" value="1"/>
</dbReference>
<feature type="transmembrane region" description="Helical" evidence="7">
    <location>
        <begin position="69"/>
        <end position="85"/>
    </location>
</feature>
<feature type="transmembrane region" description="Helical" evidence="7">
    <location>
        <begin position="248"/>
        <end position="267"/>
    </location>
</feature>
<protein>
    <submittedName>
        <fullName evidence="9">ABC transporter permease</fullName>
    </submittedName>
</protein>
<dbReference type="Gene3D" id="1.10.3720.10">
    <property type="entry name" value="MetI-like"/>
    <property type="match status" value="1"/>
</dbReference>
<keyword evidence="3" id="KW-1003">Cell membrane</keyword>
<sequence>MDFVFSPGAWIAPILTWLNVNGHAFFAGVSRFFDALVGSLVSLLMIAPPWLSILILAMLATWLAGWKKGLLVLGGLALCLLLGMWQMTMQTLALVILAVLFSIAVGVPIGIALSRSARAQSVARPILDILQTLPPWVYLVPCVILFGLGMVPALISTIAYGIAPMVRLTILAMAQIPAERIELGQAIGAQKRDILRRIELPSALPTLLVGVNQCILLSLSMVVLAGLVGAGGLGQEVTKGLTQMDFGLGLRASLAVVTLAILMDRVFRGAIPRVYLEKN</sequence>
<accession>A0A139ST81</accession>
<feature type="transmembrane region" description="Helical" evidence="7">
    <location>
        <begin position="40"/>
        <end position="63"/>
    </location>
</feature>
<comment type="similarity">
    <text evidence="7">Belongs to the binding-protein-dependent transport system permease family.</text>
</comment>
<gene>
    <name evidence="9" type="ORF">AXE65_02815</name>
</gene>
<feature type="transmembrane region" description="Helical" evidence="7">
    <location>
        <begin position="92"/>
        <end position="116"/>
    </location>
</feature>
<dbReference type="FunFam" id="1.10.3720.10:FF:000001">
    <property type="entry name" value="Glycine betaine ABC transporter, permease"/>
    <property type="match status" value="1"/>
</dbReference>
<evidence type="ECO:0000256" key="4">
    <source>
        <dbReference type="ARBA" id="ARBA00022692"/>
    </source>
</evidence>
<dbReference type="PANTHER" id="PTHR47737">
    <property type="entry name" value="GLYCINE BETAINE/PROLINE BETAINE TRANSPORT SYSTEM PERMEASE PROTEIN PROW"/>
    <property type="match status" value="1"/>
</dbReference>
<dbReference type="Proteomes" id="UP000072660">
    <property type="component" value="Unassembled WGS sequence"/>
</dbReference>
<dbReference type="CDD" id="cd06261">
    <property type="entry name" value="TM_PBP2"/>
    <property type="match status" value="1"/>
</dbReference>
<dbReference type="EMBL" id="LSZO01000159">
    <property type="protein sequence ID" value="KXU37783.1"/>
    <property type="molecule type" value="Genomic_DNA"/>
</dbReference>
<dbReference type="AlphaFoldDB" id="A0A139ST81"/>
<feature type="transmembrane region" description="Helical" evidence="7">
    <location>
        <begin position="206"/>
        <end position="228"/>
    </location>
</feature>
<reference evidence="9 10" key="1">
    <citation type="submission" date="2016-02" db="EMBL/GenBank/DDBJ databases">
        <authorList>
            <person name="Wen L."/>
            <person name="He K."/>
            <person name="Yang H."/>
        </authorList>
    </citation>
    <scope>NUCLEOTIDE SEQUENCE [LARGE SCALE GENOMIC DNA]</scope>
    <source>
        <strain evidence="9 10">CV58</strain>
    </source>
</reference>
<keyword evidence="6 7" id="KW-0472">Membrane</keyword>
<comment type="subcellular location">
    <subcellularLocation>
        <location evidence="1 7">Cell membrane</location>
        <topology evidence="1 7">Multi-pass membrane protein</topology>
    </subcellularLocation>
</comment>
<dbReference type="PROSITE" id="PS50928">
    <property type="entry name" value="ABC_TM1"/>
    <property type="match status" value="1"/>
</dbReference>
<dbReference type="GO" id="GO:0015871">
    <property type="term" value="P:choline transport"/>
    <property type="evidence" value="ECO:0007669"/>
    <property type="project" value="TreeGrafter"/>
</dbReference>
<evidence type="ECO:0000313" key="9">
    <source>
        <dbReference type="EMBL" id="KXU37783.1"/>
    </source>
</evidence>
<dbReference type="InterPro" id="IPR035906">
    <property type="entry name" value="MetI-like_sf"/>
</dbReference>
<organism evidence="9 10">
    <name type="scientific">Ventosimonas gracilis</name>
    <dbReference type="NCBI Taxonomy" id="1680762"/>
    <lineage>
        <taxon>Bacteria</taxon>
        <taxon>Pseudomonadati</taxon>
        <taxon>Pseudomonadota</taxon>
        <taxon>Gammaproteobacteria</taxon>
        <taxon>Pseudomonadales</taxon>
        <taxon>Ventosimonadaceae</taxon>
        <taxon>Ventosimonas</taxon>
    </lineage>
</organism>
<keyword evidence="5 7" id="KW-1133">Transmembrane helix</keyword>
<feature type="domain" description="ABC transmembrane type-1" evidence="8">
    <location>
        <begin position="88"/>
        <end position="267"/>
    </location>
</feature>
<dbReference type="GO" id="GO:0031460">
    <property type="term" value="P:glycine betaine transport"/>
    <property type="evidence" value="ECO:0007669"/>
    <property type="project" value="UniProtKB-ARBA"/>
</dbReference>
<comment type="caution">
    <text evidence="9">The sequence shown here is derived from an EMBL/GenBank/DDBJ whole genome shotgun (WGS) entry which is preliminary data.</text>
</comment>
<keyword evidence="10" id="KW-1185">Reference proteome</keyword>
<keyword evidence="4 7" id="KW-0812">Transmembrane</keyword>
<evidence type="ECO:0000256" key="7">
    <source>
        <dbReference type="RuleBase" id="RU363032"/>
    </source>
</evidence>
<dbReference type="InterPro" id="IPR000515">
    <property type="entry name" value="MetI-like"/>
</dbReference>
<proteinExistence type="inferred from homology"/>
<evidence type="ECO:0000256" key="1">
    <source>
        <dbReference type="ARBA" id="ARBA00004651"/>
    </source>
</evidence>
<dbReference type="GO" id="GO:0015226">
    <property type="term" value="F:carnitine transmembrane transporter activity"/>
    <property type="evidence" value="ECO:0007669"/>
    <property type="project" value="TreeGrafter"/>
</dbReference>
<feature type="transmembrane region" description="Helical" evidence="7">
    <location>
        <begin position="12"/>
        <end position="33"/>
    </location>
</feature>
<name>A0A139ST81_9GAMM</name>
<dbReference type="Pfam" id="PF00528">
    <property type="entry name" value="BPD_transp_1"/>
    <property type="match status" value="1"/>
</dbReference>
<evidence type="ECO:0000256" key="3">
    <source>
        <dbReference type="ARBA" id="ARBA00022475"/>
    </source>
</evidence>
<dbReference type="OrthoDB" id="9815258at2"/>
<evidence type="ECO:0000313" key="10">
    <source>
        <dbReference type="Proteomes" id="UP000072660"/>
    </source>
</evidence>
<evidence type="ECO:0000256" key="6">
    <source>
        <dbReference type="ARBA" id="ARBA00023136"/>
    </source>
</evidence>
<evidence type="ECO:0000256" key="5">
    <source>
        <dbReference type="ARBA" id="ARBA00022989"/>
    </source>
</evidence>
<dbReference type="SUPFAM" id="SSF161098">
    <property type="entry name" value="MetI-like"/>
    <property type="match status" value="1"/>
</dbReference>